<sequence>MLLKDKIYLHELREQFLQQIVNEWPSKWQKEFEEFSSFEALKSKNAFLETLLADIEEVLHQHPNGESKNELFSKDFLRRFIFEYGTKEVRIQTRFRNVIAVYLGYADWADFQQKNNEIDRQNIHINYVNIEESFLPALRKTQIIPLSDSPYTTFKVIKPKFTLPRFVPIFLGILAVSVLVYLSFNWWQSQPFSSEEVKGVQFNVIKTVGKYPQSVRIMYDVQSLKRVRDVELILGVGRIVSANNYVSYITSSAKPCDTVSQTYFYPGVYRLNLLVNKHNIKTDYHTVFSYPNQWAAWGFGVAYEKNWTTNISTVKTYINDGVLHLDPRELPNEIKGEDDYRHSVYALTQDFGLRLDSVTLEARLKNPENEGGESCFNTDILLTDKHLNIAESEFTMKGCSDYAKLIVGKTIFRKGNLQQGKNVDLDNFGINHNEWNTFKLQLRGKQVEVFVNGISVFQGEYEGRENFFNLTDIRFTFKGTGSVDWVKVSNSYTGKVVYQTDFD</sequence>
<evidence type="ECO:0000313" key="3">
    <source>
        <dbReference type="Proteomes" id="UP000541352"/>
    </source>
</evidence>
<dbReference type="Proteomes" id="UP000541352">
    <property type="component" value="Unassembled WGS sequence"/>
</dbReference>
<name>A0A7W5ZLC9_9BACT</name>
<dbReference type="AlphaFoldDB" id="A0A7W5ZLC9"/>
<keyword evidence="1" id="KW-1133">Transmembrane helix</keyword>
<evidence type="ECO:0000313" key="2">
    <source>
        <dbReference type="EMBL" id="MBB3839478.1"/>
    </source>
</evidence>
<protein>
    <submittedName>
        <fullName evidence="2">Uncharacterized protein</fullName>
    </submittedName>
</protein>
<dbReference type="RefSeq" id="WP_183975814.1">
    <property type="nucleotide sequence ID" value="NZ_JACIBY010000007.1"/>
</dbReference>
<proteinExistence type="predicted"/>
<keyword evidence="1" id="KW-0812">Transmembrane</keyword>
<keyword evidence="3" id="KW-1185">Reference proteome</keyword>
<reference evidence="2 3" key="1">
    <citation type="submission" date="2020-08" db="EMBL/GenBank/DDBJ databases">
        <title>Genomic Encyclopedia of Type Strains, Phase IV (KMG-IV): sequencing the most valuable type-strain genomes for metagenomic binning, comparative biology and taxonomic classification.</title>
        <authorList>
            <person name="Goeker M."/>
        </authorList>
    </citation>
    <scope>NUCLEOTIDE SEQUENCE [LARGE SCALE GENOMIC DNA]</scope>
    <source>
        <strain evidence="2 3">DSM 17976</strain>
    </source>
</reference>
<keyword evidence="1" id="KW-0472">Membrane</keyword>
<evidence type="ECO:0000256" key="1">
    <source>
        <dbReference type="SAM" id="Phobius"/>
    </source>
</evidence>
<feature type="transmembrane region" description="Helical" evidence="1">
    <location>
        <begin position="166"/>
        <end position="187"/>
    </location>
</feature>
<accession>A0A7W5ZLC9</accession>
<organism evidence="2 3">
    <name type="scientific">Runella defluvii</name>
    <dbReference type="NCBI Taxonomy" id="370973"/>
    <lineage>
        <taxon>Bacteria</taxon>
        <taxon>Pseudomonadati</taxon>
        <taxon>Bacteroidota</taxon>
        <taxon>Cytophagia</taxon>
        <taxon>Cytophagales</taxon>
        <taxon>Spirosomataceae</taxon>
        <taxon>Runella</taxon>
    </lineage>
</organism>
<gene>
    <name evidence="2" type="ORF">FHS57_003487</name>
</gene>
<comment type="caution">
    <text evidence="2">The sequence shown here is derived from an EMBL/GenBank/DDBJ whole genome shotgun (WGS) entry which is preliminary data.</text>
</comment>
<dbReference type="EMBL" id="JACIBY010000007">
    <property type="protein sequence ID" value="MBB3839478.1"/>
    <property type="molecule type" value="Genomic_DNA"/>
</dbReference>